<keyword evidence="2" id="KW-1185">Reference proteome</keyword>
<dbReference type="Pfam" id="PF13692">
    <property type="entry name" value="Glyco_trans_1_4"/>
    <property type="match status" value="1"/>
</dbReference>
<keyword evidence="1" id="KW-0808">Transferase</keyword>
<dbReference type="EMBL" id="JAXCLA010000008">
    <property type="protein sequence ID" value="MDY0747547.1"/>
    <property type="molecule type" value="Genomic_DNA"/>
</dbReference>
<dbReference type="PANTHER" id="PTHR12526">
    <property type="entry name" value="GLYCOSYLTRANSFERASE"/>
    <property type="match status" value="1"/>
</dbReference>
<organism evidence="1 2">
    <name type="scientific">Roseateles agri</name>
    <dbReference type="NCBI Taxonomy" id="3098619"/>
    <lineage>
        <taxon>Bacteria</taxon>
        <taxon>Pseudomonadati</taxon>
        <taxon>Pseudomonadota</taxon>
        <taxon>Betaproteobacteria</taxon>
        <taxon>Burkholderiales</taxon>
        <taxon>Sphaerotilaceae</taxon>
        <taxon>Roseateles</taxon>
    </lineage>
</organism>
<comment type="caution">
    <text evidence="1">The sequence shown here is derived from an EMBL/GenBank/DDBJ whole genome shotgun (WGS) entry which is preliminary data.</text>
</comment>
<dbReference type="Gene3D" id="3.40.50.2000">
    <property type="entry name" value="Glycogen Phosphorylase B"/>
    <property type="match status" value="1"/>
</dbReference>
<dbReference type="GO" id="GO:0016757">
    <property type="term" value="F:glycosyltransferase activity"/>
    <property type="evidence" value="ECO:0007669"/>
    <property type="project" value="UniProtKB-KW"/>
</dbReference>
<dbReference type="SUPFAM" id="SSF53756">
    <property type="entry name" value="UDP-Glycosyltransferase/glycogen phosphorylase"/>
    <property type="match status" value="1"/>
</dbReference>
<reference evidence="1 2" key="1">
    <citation type="submission" date="2023-11" db="EMBL/GenBank/DDBJ databases">
        <title>Paucibacter sp. nov., isolated from fresh soil in Korea.</title>
        <authorList>
            <person name="Le N.T.T."/>
        </authorList>
    </citation>
    <scope>NUCLEOTIDE SEQUENCE [LARGE SCALE GENOMIC DNA]</scope>
    <source>
        <strain evidence="1 2">R3-3</strain>
    </source>
</reference>
<dbReference type="EC" id="2.4.-.-" evidence="1"/>
<dbReference type="Proteomes" id="UP001285263">
    <property type="component" value="Unassembled WGS sequence"/>
</dbReference>
<dbReference type="RefSeq" id="WP_320425511.1">
    <property type="nucleotide sequence ID" value="NZ_JAXCLA010000008.1"/>
</dbReference>
<gene>
    <name evidence="1" type="ORF">SNE35_23795</name>
</gene>
<accession>A0ABU5DML6</accession>
<keyword evidence="1" id="KW-0328">Glycosyltransferase</keyword>
<dbReference type="PANTHER" id="PTHR12526:SF630">
    <property type="entry name" value="GLYCOSYLTRANSFERASE"/>
    <property type="match status" value="1"/>
</dbReference>
<name>A0ABU5DML6_9BURK</name>
<sequence>MKALPPLLVFSHLRWGFVHQRPQHLLTRLARHWRVIYVEEPVRVAPGAERLEERQVGDAVTLLVPHTSVEAGGFHDDQLPALQAQLADWLQVEQISEALVWLYTPMALPLVKLVRPRLLIYDCMDELSAFLAAPRQLRQRETALLRSADLVFTGGPSLYEAKRHLHPRVSCVPSAVDATHFARGGSPEAKDAAQALQRHLPYPRLGFFGVIDERLDIVLLTQLADARPDWQLVMVGPVVKIDPAALPRRANVHWLGMQDYQVLPALLRDWDLCLLPFALNEATRFISPTKTLEYLAAGKPVVSTAIRDVSVLYGEAVHVAGGGKDFVQACAAELSRGADQQRHHRAKAAALVAANSWDRSAAKIVATIEQALGGRVLDIDAGDLQAAISVGAE</sequence>
<evidence type="ECO:0000313" key="1">
    <source>
        <dbReference type="EMBL" id="MDY0747547.1"/>
    </source>
</evidence>
<evidence type="ECO:0000313" key="2">
    <source>
        <dbReference type="Proteomes" id="UP001285263"/>
    </source>
</evidence>
<protein>
    <submittedName>
        <fullName evidence="1">Glycosyltransferase</fullName>
        <ecNumber evidence="1">2.4.-.-</ecNumber>
    </submittedName>
</protein>
<proteinExistence type="predicted"/>